<feature type="region of interest" description="Disordered" evidence="1">
    <location>
        <begin position="29"/>
        <end position="73"/>
    </location>
</feature>
<evidence type="ECO:0000313" key="4">
    <source>
        <dbReference type="Proteomes" id="UP000007151"/>
    </source>
</evidence>
<protein>
    <submittedName>
        <fullName evidence="3">Uncharacterized protein</fullName>
    </submittedName>
</protein>
<feature type="signal peptide" evidence="2">
    <location>
        <begin position="1"/>
        <end position="22"/>
    </location>
</feature>
<reference evidence="3 4" key="1">
    <citation type="journal article" date="2011" name="Cell">
        <title>The monarch butterfly genome yields insights into long-distance migration.</title>
        <authorList>
            <person name="Zhan S."/>
            <person name="Merlin C."/>
            <person name="Boore J.L."/>
            <person name="Reppert S.M."/>
        </authorList>
    </citation>
    <scope>NUCLEOTIDE SEQUENCE [LARGE SCALE GENOMIC DNA]</scope>
    <source>
        <strain evidence="3">F-2</strain>
    </source>
</reference>
<accession>A0A212EP78</accession>
<name>A0A212EP78_DANPL</name>
<organism evidence="3 4">
    <name type="scientific">Danaus plexippus plexippus</name>
    <dbReference type="NCBI Taxonomy" id="278856"/>
    <lineage>
        <taxon>Eukaryota</taxon>
        <taxon>Metazoa</taxon>
        <taxon>Ecdysozoa</taxon>
        <taxon>Arthropoda</taxon>
        <taxon>Hexapoda</taxon>
        <taxon>Insecta</taxon>
        <taxon>Pterygota</taxon>
        <taxon>Neoptera</taxon>
        <taxon>Endopterygota</taxon>
        <taxon>Lepidoptera</taxon>
        <taxon>Glossata</taxon>
        <taxon>Ditrysia</taxon>
        <taxon>Papilionoidea</taxon>
        <taxon>Nymphalidae</taxon>
        <taxon>Danainae</taxon>
        <taxon>Danaini</taxon>
        <taxon>Danaina</taxon>
        <taxon>Danaus</taxon>
        <taxon>Danaus</taxon>
    </lineage>
</organism>
<keyword evidence="4" id="KW-1185">Reference proteome</keyword>
<feature type="compositionally biased region" description="Pro residues" evidence="1">
    <location>
        <begin position="34"/>
        <end position="50"/>
    </location>
</feature>
<evidence type="ECO:0000313" key="3">
    <source>
        <dbReference type="EMBL" id="OWR43261.1"/>
    </source>
</evidence>
<comment type="caution">
    <text evidence="3">The sequence shown here is derived from an EMBL/GenBank/DDBJ whole genome shotgun (WGS) entry which is preliminary data.</text>
</comment>
<dbReference type="eggNOG" id="ENOG502T09C">
    <property type="taxonomic scope" value="Eukaryota"/>
</dbReference>
<feature type="chain" id="PRO_5043489830" evidence="2">
    <location>
        <begin position="23"/>
        <end position="217"/>
    </location>
</feature>
<keyword evidence="2" id="KW-0732">Signal</keyword>
<dbReference type="KEGG" id="dpl:KGM_215894"/>
<dbReference type="OrthoDB" id="7789789at2759"/>
<dbReference type="EMBL" id="AGBW02013536">
    <property type="protein sequence ID" value="OWR43261.1"/>
    <property type="molecule type" value="Genomic_DNA"/>
</dbReference>
<proteinExistence type="predicted"/>
<sequence>MNLHSGLQLFMCLFMCTVNVQGIKVKFGTKDGPIEPPTPEPQPPPQPYRDPAPVWEERPDDTADPNAHWKPQLSIPQPRYTQVFFNPAPTQQPLNNVQRFANSYKPVHQPIQARPVIDYFKPAQILSSQSLPGFGIRYFVPKYVKDLQSRKEEKKQEDAKHNDIETNDIVGTENHDYNSDLLWKYEKDTTKRGITNVLENKPARPIYVWPEYVQRRH</sequence>
<gene>
    <name evidence="3" type="ORF">KGM_215894</name>
</gene>
<dbReference type="AlphaFoldDB" id="A0A212EP78"/>
<evidence type="ECO:0000256" key="2">
    <source>
        <dbReference type="SAM" id="SignalP"/>
    </source>
</evidence>
<evidence type="ECO:0000256" key="1">
    <source>
        <dbReference type="SAM" id="MobiDB-lite"/>
    </source>
</evidence>
<dbReference type="Proteomes" id="UP000007151">
    <property type="component" value="Unassembled WGS sequence"/>
</dbReference>